<evidence type="ECO:0000256" key="1">
    <source>
        <dbReference type="ARBA" id="ARBA00004417"/>
    </source>
</evidence>
<reference evidence="8 9" key="1">
    <citation type="submission" date="2014-03" db="EMBL/GenBank/DDBJ databases">
        <title>Bradyrhizobium valentinum sp. nov., isolated from effective nodules of Lupinus mariae-josephae, a lupine endemic of basic-lime soils in Eastern Spain.</title>
        <authorList>
            <person name="Duran D."/>
            <person name="Rey L."/>
            <person name="Navarro A."/>
            <person name="Busquets A."/>
            <person name="Imperial J."/>
            <person name="Ruiz-Argueso T."/>
        </authorList>
    </citation>
    <scope>NUCLEOTIDE SEQUENCE [LARGE SCALE GENOMIC DNA]</scope>
    <source>
        <strain evidence="8 9">LmjM3</strain>
    </source>
</reference>
<dbReference type="NCBIfam" id="TIGR01727">
    <property type="entry name" value="oligo_HPY"/>
    <property type="match status" value="1"/>
</dbReference>
<evidence type="ECO:0000256" key="4">
    <source>
        <dbReference type="ARBA" id="ARBA00022741"/>
    </source>
</evidence>
<comment type="similarity">
    <text evidence="2">Belongs to the ABC transporter superfamily.</text>
</comment>
<dbReference type="GO" id="GO:0055085">
    <property type="term" value="P:transmembrane transport"/>
    <property type="evidence" value="ECO:0007669"/>
    <property type="project" value="UniProtKB-ARBA"/>
</dbReference>
<gene>
    <name evidence="8" type="ORF">CP49_10255</name>
</gene>
<dbReference type="PANTHER" id="PTHR43776">
    <property type="entry name" value="TRANSPORT ATP-BINDING PROTEIN"/>
    <property type="match status" value="1"/>
</dbReference>
<dbReference type="SMART" id="SM00382">
    <property type="entry name" value="AAA"/>
    <property type="match status" value="1"/>
</dbReference>
<dbReference type="EMBL" id="LLXX01000141">
    <property type="protein sequence ID" value="KRR03396.1"/>
    <property type="molecule type" value="Genomic_DNA"/>
</dbReference>
<dbReference type="SUPFAM" id="SSF52540">
    <property type="entry name" value="P-loop containing nucleoside triphosphate hydrolases"/>
    <property type="match status" value="1"/>
</dbReference>
<dbReference type="InterPro" id="IPR013563">
    <property type="entry name" value="Oligopep_ABC_C"/>
</dbReference>
<dbReference type="CDD" id="cd03257">
    <property type="entry name" value="ABC_NikE_OppD_transporters"/>
    <property type="match status" value="1"/>
</dbReference>
<evidence type="ECO:0000259" key="7">
    <source>
        <dbReference type="PROSITE" id="PS50893"/>
    </source>
</evidence>
<keyword evidence="5" id="KW-0067">ATP-binding</keyword>
<dbReference type="FunFam" id="3.40.50.300:FF:000016">
    <property type="entry name" value="Oligopeptide ABC transporter ATP-binding component"/>
    <property type="match status" value="1"/>
</dbReference>
<dbReference type="GO" id="GO:0015833">
    <property type="term" value="P:peptide transport"/>
    <property type="evidence" value="ECO:0007669"/>
    <property type="project" value="InterPro"/>
</dbReference>
<evidence type="ECO:0000256" key="6">
    <source>
        <dbReference type="ARBA" id="ARBA00024722"/>
    </source>
</evidence>
<evidence type="ECO:0000313" key="9">
    <source>
        <dbReference type="Proteomes" id="UP000051913"/>
    </source>
</evidence>
<protein>
    <recommendedName>
        <fullName evidence="7">ABC transporter domain-containing protein</fullName>
    </recommendedName>
</protein>
<comment type="function">
    <text evidence="6">Involved in beta-(1--&gt;2)glucan export. Transmembrane domains (TMD) form a pore in the inner membrane and the ATP-binding domain (NBD) is responsible for energy generation.</text>
</comment>
<dbReference type="Pfam" id="PF00005">
    <property type="entry name" value="ABC_tran"/>
    <property type="match status" value="1"/>
</dbReference>
<comment type="subcellular location">
    <subcellularLocation>
        <location evidence="1">Cell inner membrane</location>
        <topology evidence="1">Peripheral membrane protein</topology>
    </subcellularLocation>
</comment>
<evidence type="ECO:0000313" key="8">
    <source>
        <dbReference type="EMBL" id="KRR03396.1"/>
    </source>
</evidence>
<dbReference type="GO" id="GO:0005886">
    <property type="term" value="C:plasma membrane"/>
    <property type="evidence" value="ECO:0007669"/>
    <property type="project" value="UniProtKB-SubCell"/>
</dbReference>
<dbReference type="GO" id="GO:0016887">
    <property type="term" value="F:ATP hydrolysis activity"/>
    <property type="evidence" value="ECO:0007669"/>
    <property type="project" value="InterPro"/>
</dbReference>
<dbReference type="InterPro" id="IPR050319">
    <property type="entry name" value="ABC_transp_ATP-bind"/>
</dbReference>
<evidence type="ECO:0000256" key="5">
    <source>
        <dbReference type="ARBA" id="ARBA00022840"/>
    </source>
</evidence>
<evidence type="ECO:0000256" key="2">
    <source>
        <dbReference type="ARBA" id="ARBA00005417"/>
    </source>
</evidence>
<accession>A0A0R3L644</accession>
<feature type="domain" description="ABC transporter" evidence="7">
    <location>
        <begin position="6"/>
        <end position="250"/>
    </location>
</feature>
<dbReference type="Gene3D" id="3.40.50.300">
    <property type="entry name" value="P-loop containing nucleotide triphosphate hydrolases"/>
    <property type="match status" value="1"/>
</dbReference>
<dbReference type="AlphaFoldDB" id="A0A0R3L644"/>
<organism evidence="8 9">
    <name type="scientific">Bradyrhizobium valentinum</name>
    <dbReference type="NCBI Taxonomy" id="1518501"/>
    <lineage>
        <taxon>Bacteria</taxon>
        <taxon>Pseudomonadati</taxon>
        <taxon>Pseudomonadota</taxon>
        <taxon>Alphaproteobacteria</taxon>
        <taxon>Hyphomicrobiales</taxon>
        <taxon>Nitrobacteraceae</taxon>
        <taxon>Bradyrhizobium</taxon>
    </lineage>
</organism>
<dbReference type="PROSITE" id="PS50893">
    <property type="entry name" value="ABC_TRANSPORTER_2"/>
    <property type="match status" value="1"/>
</dbReference>
<name>A0A0R3L644_9BRAD</name>
<dbReference type="InterPro" id="IPR027417">
    <property type="entry name" value="P-loop_NTPase"/>
</dbReference>
<dbReference type="Proteomes" id="UP000051913">
    <property type="component" value="Unassembled WGS sequence"/>
</dbReference>
<dbReference type="STRING" id="1518501.CQ10_17545"/>
<comment type="caution">
    <text evidence="8">The sequence shown here is derived from an EMBL/GenBank/DDBJ whole genome shotgun (WGS) entry which is preliminary data.</text>
</comment>
<dbReference type="GO" id="GO:0005524">
    <property type="term" value="F:ATP binding"/>
    <property type="evidence" value="ECO:0007669"/>
    <property type="project" value="UniProtKB-KW"/>
</dbReference>
<dbReference type="PANTHER" id="PTHR43776:SF7">
    <property type="entry name" value="D,D-DIPEPTIDE TRANSPORT ATP-BINDING PROTEIN DDPF-RELATED"/>
    <property type="match status" value="1"/>
</dbReference>
<keyword evidence="4" id="KW-0547">Nucleotide-binding</keyword>
<evidence type="ECO:0000256" key="3">
    <source>
        <dbReference type="ARBA" id="ARBA00022448"/>
    </source>
</evidence>
<dbReference type="InterPro" id="IPR003593">
    <property type="entry name" value="AAA+_ATPase"/>
</dbReference>
<dbReference type="InterPro" id="IPR003439">
    <property type="entry name" value="ABC_transporter-like_ATP-bd"/>
</dbReference>
<dbReference type="Pfam" id="PF08352">
    <property type="entry name" value="oligo_HPY"/>
    <property type="match status" value="1"/>
</dbReference>
<keyword evidence="3" id="KW-0813">Transport</keyword>
<keyword evidence="9" id="KW-1185">Reference proteome</keyword>
<dbReference type="RefSeq" id="WP_057852739.1">
    <property type="nucleotide sequence ID" value="NZ_LLXX01000141.1"/>
</dbReference>
<proteinExistence type="inferred from homology"/>
<sequence>MTDTLVAVEGLVKRFYLRGQNYVGAINGISFEIGRGETLGLVGESGSGKTTVGRCLLRLVEPTSGRIRFEGSDITQLTKRELKPLRSRLQMVFQDPFASLNPRRTVRQTVEEPLALQRYAPAHAWLGMITEILKRVGLGPQYLDRFPIELTASEQQRVGIARALITSPKLVVLDEPTSTLDPTVREEILGLLRSLQSSMSVAYLFISHDIMAVERMSHRVAVMYLGHIVEQAPTAAIMADPRHPYTRALMSAVLSPDPARRLPRSLVVGEIPSAINPRRECPFYSRCPIRLDRCLDDVPPMAAVGPEHGAACLRWRETSEVLAEVAPE</sequence>